<name>E4YKN1_OIKDI</name>
<reference evidence="2" key="1">
    <citation type="journal article" date="2010" name="Science">
        <title>Plasticity of animal genome architecture unmasked by rapid evolution of a pelagic tunicate.</title>
        <authorList>
            <person name="Denoeud F."/>
            <person name="Henriet S."/>
            <person name="Mungpakdee S."/>
            <person name="Aury J.M."/>
            <person name="Da Silva C."/>
            <person name="Brinkmann H."/>
            <person name="Mikhaleva J."/>
            <person name="Olsen L.C."/>
            <person name="Jubin C."/>
            <person name="Canestro C."/>
            <person name="Bouquet J.M."/>
            <person name="Danks G."/>
            <person name="Poulain J."/>
            <person name="Campsteijn C."/>
            <person name="Adamski M."/>
            <person name="Cross I."/>
            <person name="Yadetie F."/>
            <person name="Muffato M."/>
            <person name="Louis A."/>
            <person name="Butcher S."/>
            <person name="Tsagkogeorga G."/>
            <person name="Konrad A."/>
            <person name="Singh S."/>
            <person name="Jensen M.F."/>
            <person name="Cong E.H."/>
            <person name="Eikeseth-Otteraa H."/>
            <person name="Noel B."/>
            <person name="Anthouard V."/>
            <person name="Porcel B.M."/>
            <person name="Kachouri-Lafond R."/>
            <person name="Nishino A."/>
            <person name="Ugolini M."/>
            <person name="Chourrout P."/>
            <person name="Nishida H."/>
            <person name="Aasland R."/>
            <person name="Huzurbazar S."/>
            <person name="Westhof E."/>
            <person name="Delsuc F."/>
            <person name="Lehrach H."/>
            <person name="Reinhardt R."/>
            <person name="Weissenbach J."/>
            <person name="Roy S.W."/>
            <person name="Artiguenave F."/>
            <person name="Postlethwait J.H."/>
            <person name="Manak J.R."/>
            <person name="Thompson E.M."/>
            <person name="Jaillon O."/>
            <person name="Du Pasquier L."/>
            <person name="Boudinot P."/>
            <person name="Liberles D.A."/>
            <person name="Volff J.N."/>
            <person name="Philippe H."/>
            <person name="Lenhard B."/>
            <person name="Roest Crollius H."/>
            <person name="Wincker P."/>
            <person name="Chourrout D."/>
        </authorList>
    </citation>
    <scope>NUCLEOTIDE SEQUENCE [LARGE SCALE GENOMIC DNA]</scope>
</reference>
<sequence>MLKAIVAFTLASFVAANVGGDPIDWAFLKYQVLTLSKTDPSASNLTIPADQIEFPFNYQRESDGTGMYCKDGDCDGATSNLNVVLRYFQEEWSKNTYSLRLQMWDAGWGASITDVPDLCSSYGGPQTFTTNVAYVPCSGCAEITNLENFTLSCSHVWPAVPASGYAFP</sequence>
<gene>
    <name evidence="2" type="ORF">GSOID_T00028520001</name>
</gene>
<dbReference type="Proteomes" id="UP000011014">
    <property type="component" value="Unassembled WGS sequence"/>
</dbReference>
<evidence type="ECO:0000256" key="1">
    <source>
        <dbReference type="SAM" id="SignalP"/>
    </source>
</evidence>
<feature type="signal peptide" evidence="1">
    <location>
        <begin position="1"/>
        <end position="16"/>
    </location>
</feature>
<evidence type="ECO:0000313" key="2">
    <source>
        <dbReference type="EMBL" id="CBY36042.1"/>
    </source>
</evidence>
<protein>
    <submittedName>
        <fullName evidence="2">Uncharacterized protein</fullName>
    </submittedName>
</protein>
<feature type="chain" id="PRO_5003193954" evidence="1">
    <location>
        <begin position="17"/>
        <end position="168"/>
    </location>
</feature>
<keyword evidence="1" id="KW-0732">Signal</keyword>
<organism evidence="2">
    <name type="scientific">Oikopleura dioica</name>
    <name type="common">Tunicate</name>
    <dbReference type="NCBI Taxonomy" id="34765"/>
    <lineage>
        <taxon>Eukaryota</taxon>
        <taxon>Metazoa</taxon>
        <taxon>Chordata</taxon>
        <taxon>Tunicata</taxon>
        <taxon>Appendicularia</taxon>
        <taxon>Copelata</taxon>
        <taxon>Oikopleuridae</taxon>
        <taxon>Oikopleura</taxon>
    </lineage>
</organism>
<dbReference type="EMBL" id="FN654714">
    <property type="protein sequence ID" value="CBY36042.1"/>
    <property type="molecule type" value="Genomic_DNA"/>
</dbReference>
<proteinExistence type="predicted"/>
<accession>E4YKN1</accession>
<dbReference type="AlphaFoldDB" id="E4YKN1"/>